<dbReference type="InParanoid" id="D5GH01"/>
<name>D5GH01_TUBMM</name>
<keyword evidence="4" id="KW-0507">mRNA processing</keyword>
<feature type="region of interest" description="Disordered" evidence="5">
    <location>
        <begin position="120"/>
        <end position="208"/>
    </location>
</feature>
<dbReference type="InterPro" id="IPR026822">
    <property type="entry name" value="Spp2/MOS2_G-patch"/>
</dbReference>
<dbReference type="GeneID" id="9185048"/>
<proteinExistence type="inferred from homology"/>
<dbReference type="GO" id="GO:0003676">
    <property type="term" value="F:nucleic acid binding"/>
    <property type="evidence" value="ECO:0007669"/>
    <property type="project" value="InterPro"/>
</dbReference>
<dbReference type="STRING" id="656061.D5GH01"/>
<dbReference type="eggNOG" id="ENOG502RZY8">
    <property type="taxonomic scope" value="Eukaryota"/>
</dbReference>
<dbReference type="HOGENOM" id="CLU_033338_0_1_1"/>
<feature type="compositionally biased region" description="Gly residues" evidence="5">
    <location>
        <begin position="318"/>
        <end position="327"/>
    </location>
</feature>
<dbReference type="OMA" id="AWGKSAM"/>
<evidence type="ECO:0000256" key="5">
    <source>
        <dbReference type="SAM" id="MobiDB-lite"/>
    </source>
</evidence>
<evidence type="ECO:0000256" key="3">
    <source>
        <dbReference type="ARBA" id="ARBA00023242"/>
    </source>
</evidence>
<dbReference type="EMBL" id="FN430297">
    <property type="protein sequence ID" value="CAZ83794.1"/>
    <property type="molecule type" value="Genomic_DNA"/>
</dbReference>
<dbReference type="AlphaFoldDB" id="D5GH01"/>
<accession>D5GH01</accession>
<dbReference type="Proteomes" id="UP000006911">
    <property type="component" value="Unassembled WGS sequence"/>
</dbReference>
<dbReference type="GO" id="GO:0005681">
    <property type="term" value="C:spliceosomal complex"/>
    <property type="evidence" value="ECO:0007669"/>
    <property type="project" value="UniProtKB-UniRule"/>
</dbReference>
<reference evidence="7 8" key="1">
    <citation type="journal article" date="2010" name="Nature">
        <title>Perigord black truffle genome uncovers evolutionary origins and mechanisms of symbiosis.</title>
        <authorList>
            <person name="Martin F."/>
            <person name="Kohler A."/>
            <person name="Murat C."/>
            <person name="Balestrini R."/>
            <person name="Coutinho P.M."/>
            <person name="Jaillon O."/>
            <person name="Montanini B."/>
            <person name="Morin E."/>
            <person name="Noel B."/>
            <person name="Percudani R."/>
            <person name="Porcel B."/>
            <person name="Rubini A."/>
            <person name="Amicucci A."/>
            <person name="Amselem J."/>
            <person name="Anthouard V."/>
            <person name="Arcioni S."/>
            <person name="Artiguenave F."/>
            <person name="Aury J.M."/>
            <person name="Ballario P."/>
            <person name="Bolchi A."/>
            <person name="Brenna A."/>
            <person name="Brun A."/>
            <person name="Buee M."/>
            <person name="Cantarel B."/>
            <person name="Chevalier G."/>
            <person name="Couloux A."/>
            <person name="Da Silva C."/>
            <person name="Denoeud F."/>
            <person name="Duplessis S."/>
            <person name="Ghignone S."/>
            <person name="Hilselberger B."/>
            <person name="Iotti M."/>
            <person name="Marcais B."/>
            <person name="Mello A."/>
            <person name="Miranda M."/>
            <person name="Pacioni G."/>
            <person name="Quesneville H."/>
            <person name="Riccioni C."/>
            <person name="Ruotolo R."/>
            <person name="Splivallo R."/>
            <person name="Stocchi V."/>
            <person name="Tisserant E."/>
            <person name="Viscomi A.R."/>
            <person name="Zambonelli A."/>
            <person name="Zampieri E."/>
            <person name="Henrissat B."/>
            <person name="Lebrun M.H."/>
            <person name="Paolocci F."/>
            <person name="Bonfante P."/>
            <person name="Ottonello S."/>
            <person name="Wincker P."/>
        </authorList>
    </citation>
    <scope>NUCLEOTIDE SEQUENCE [LARGE SCALE GENOMIC DNA]</scope>
    <source>
        <strain evidence="7 8">Mel28</strain>
    </source>
</reference>
<sequence length="408" mass="45422">MSKPISISLAAPKLPVASKQPLSKKRPAANLDSDSDDDDNNHREKVHVITAFDAARGGAVGEEPEEEEKGPLVISTLKNRDWRAEAERRRGRGSVWLPPEAFAGHAEGEGEEAMEVDTGAGVHYGLQVFQRPTEDNRTPPPPPPEQAGGEAVEEKTEEEQALAALLSNSSKPPSTTLILPPSSSAGNADWRDEQQAYKSDVASRPDVPTLDDYAAVPVEEFGAALLRGMGWREGMELGARGGSAKQAKLRTVEKRPAFLGIGAKAKEEVPELGTWGKADKSGRKRGGKRVDTTYVPVVLVDKKTGRVVDESAVVENGKGAGSGGGSSGVDRDRWDGRDQERARDDPDHRRRDRSRDHRDSHRHHNYHHRERDRDRDRHRERGEKSHRSRDERDNRRRSRDRYERRDRR</sequence>
<feature type="compositionally biased region" description="Basic and acidic residues" evidence="5">
    <location>
        <begin position="300"/>
        <end position="309"/>
    </location>
</feature>
<evidence type="ECO:0000313" key="8">
    <source>
        <dbReference type="Proteomes" id="UP000006911"/>
    </source>
</evidence>
<keyword evidence="8" id="KW-1185">Reference proteome</keyword>
<evidence type="ECO:0000259" key="6">
    <source>
        <dbReference type="PROSITE" id="PS50174"/>
    </source>
</evidence>
<dbReference type="RefSeq" id="XP_002839603.1">
    <property type="nucleotide sequence ID" value="XM_002839557.1"/>
</dbReference>
<comment type="similarity">
    <text evidence="2 4">Belongs to the SPP2 family.</text>
</comment>
<evidence type="ECO:0000256" key="2">
    <source>
        <dbReference type="ARBA" id="ARBA00008576"/>
    </source>
</evidence>
<protein>
    <recommendedName>
        <fullName evidence="4">Pre-mRNA-splicing factor</fullName>
    </recommendedName>
</protein>
<feature type="domain" description="G-patch" evidence="6">
    <location>
        <begin position="218"/>
        <end position="266"/>
    </location>
</feature>
<feature type="region of interest" description="Disordered" evidence="5">
    <location>
        <begin position="271"/>
        <end position="408"/>
    </location>
</feature>
<dbReference type="PROSITE" id="PS50174">
    <property type="entry name" value="G_PATCH"/>
    <property type="match status" value="1"/>
</dbReference>
<evidence type="ECO:0000256" key="1">
    <source>
        <dbReference type="ARBA" id="ARBA00004123"/>
    </source>
</evidence>
<dbReference type="InterPro" id="IPR045166">
    <property type="entry name" value="Spp2-like"/>
</dbReference>
<feature type="region of interest" description="Disordered" evidence="5">
    <location>
        <begin position="1"/>
        <end position="73"/>
    </location>
</feature>
<dbReference type="PANTHER" id="PTHR15818:SF2">
    <property type="entry name" value="G-PATCH DOMAIN AND KOW MOTIFS-CONTAINING PROTEIN"/>
    <property type="match status" value="1"/>
</dbReference>
<keyword evidence="4" id="KW-0508">mRNA splicing</keyword>
<organism evidence="7 8">
    <name type="scientific">Tuber melanosporum (strain Mel28)</name>
    <name type="common">Perigord black truffle</name>
    <dbReference type="NCBI Taxonomy" id="656061"/>
    <lineage>
        <taxon>Eukaryota</taxon>
        <taxon>Fungi</taxon>
        <taxon>Dikarya</taxon>
        <taxon>Ascomycota</taxon>
        <taxon>Pezizomycotina</taxon>
        <taxon>Pezizomycetes</taxon>
        <taxon>Pezizales</taxon>
        <taxon>Tuberaceae</taxon>
        <taxon>Tuber</taxon>
    </lineage>
</organism>
<dbReference type="GO" id="GO:0000398">
    <property type="term" value="P:mRNA splicing, via spliceosome"/>
    <property type="evidence" value="ECO:0007669"/>
    <property type="project" value="UniProtKB-UniRule"/>
</dbReference>
<evidence type="ECO:0000313" key="7">
    <source>
        <dbReference type="EMBL" id="CAZ83794.1"/>
    </source>
</evidence>
<feature type="compositionally biased region" description="Basic and acidic residues" evidence="5">
    <location>
        <begin position="329"/>
        <end position="359"/>
    </location>
</feature>
<feature type="compositionally biased region" description="Low complexity" evidence="5">
    <location>
        <begin position="161"/>
        <end position="184"/>
    </location>
</feature>
<evidence type="ECO:0000256" key="4">
    <source>
        <dbReference type="RuleBase" id="RU369096"/>
    </source>
</evidence>
<gene>
    <name evidence="7" type="ORF">GSTUM_00007637001</name>
</gene>
<dbReference type="InterPro" id="IPR000467">
    <property type="entry name" value="G_patch_dom"/>
</dbReference>
<dbReference type="SMART" id="SM00443">
    <property type="entry name" value="G_patch"/>
    <property type="match status" value="1"/>
</dbReference>
<comment type="subcellular location">
    <subcellularLocation>
        <location evidence="1 4">Nucleus</location>
    </subcellularLocation>
</comment>
<dbReference type="PANTHER" id="PTHR15818">
    <property type="entry name" value="G PATCH AND KOW-CONTAINING"/>
    <property type="match status" value="1"/>
</dbReference>
<keyword evidence="4" id="KW-0747">Spliceosome</keyword>
<feature type="compositionally biased region" description="Basic and acidic residues" evidence="5">
    <location>
        <begin position="369"/>
        <end position="408"/>
    </location>
</feature>
<keyword evidence="3 4" id="KW-0539">Nucleus</keyword>
<dbReference type="Pfam" id="PF12656">
    <property type="entry name" value="G-patch_2"/>
    <property type="match status" value="1"/>
</dbReference>
<comment type="function">
    <text evidence="4">Involved in spliceosome maturation and the first step of pre-mRNA splicing.</text>
</comment>
<dbReference type="KEGG" id="tml:GSTUM_00007637001"/>